<dbReference type="AlphaFoldDB" id="A0A386HLI0"/>
<dbReference type="KEGG" id="ark:D6B99_03490"/>
<organism evidence="3 4">
    <name type="scientific">Arachidicoccus soli</name>
    <dbReference type="NCBI Taxonomy" id="2341117"/>
    <lineage>
        <taxon>Bacteria</taxon>
        <taxon>Pseudomonadati</taxon>
        <taxon>Bacteroidota</taxon>
        <taxon>Chitinophagia</taxon>
        <taxon>Chitinophagales</taxon>
        <taxon>Chitinophagaceae</taxon>
        <taxon>Arachidicoccus</taxon>
    </lineage>
</organism>
<dbReference type="EMBL" id="CP032489">
    <property type="protein sequence ID" value="AYD46758.1"/>
    <property type="molecule type" value="Genomic_DNA"/>
</dbReference>
<keyword evidence="1" id="KW-0472">Membrane</keyword>
<reference evidence="3 4" key="1">
    <citation type="submission" date="2018-09" db="EMBL/GenBank/DDBJ databases">
        <title>Arachidicoccus sp. nov., a bacterium isolated from soil.</title>
        <authorList>
            <person name="Weon H.-Y."/>
            <person name="Kwon S.-W."/>
            <person name="Lee S.A."/>
        </authorList>
    </citation>
    <scope>NUCLEOTIDE SEQUENCE [LARGE SCALE GENOMIC DNA]</scope>
    <source>
        <strain evidence="3 4">KIS59-12</strain>
    </source>
</reference>
<feature type="transmembrane region" description="Helical" evidence="1">
    <location>
        <begin position="12"/>
        <end position="35"/>
    </location>
</feature>
<dbReference type="CDD" id="cd06577">
    <property type="entry name" value="PASTA_pknB"/>
    <property type="match status" value="3"/>
</dbReference>
<keyword evidence="4" id="KW-1185">Reference proteome</keyword>
<dbReference type="RefSeq" id="WP_119985119.1">
    <property type="nucleotide sequence ID" value="NZ_CP032489.1"/>
</dbReference>
<feature type="domain" description="PASTA" evidence="2">
    <location>
        <begin position="39"/>
        <end position="105"/>
    </location>
</feature>
<dbReference type="OrthoDB" id="9803895at2"/>
<evidence type="ECO:0000259" key="2">
    <source>
        <dbReference type="PROSITE" id="PS51178"/>
    </source>
</evidence>
<accession>A0A386HLI0</accession>
<dbReference type="Pfam" id="PF03793">
    <property type="entry name" value="PASTA"/>
    <property type="match status" value="2"/>
</dbReference>
<dbReference type="SMART" id="SM00740">
    <property type="entry name" value="PASTA"/>
    <property type="match status" value="3"/>
</dbReference>
<evidence type="ECO:0000313" key="4">
    <source>
        <dbReference type="Proteomes" id="UP000266118"/>
    </source>
</evidence>
<proteinExistence type="predicted"/>
<keyword evidence="1" id="KW-0812">Transmembrane</keyword>
<name>A0A386HLI0_9BACT</name>
<dbReference type="Gene3D" id="3.30.10.20">
    <property type="match status" value="3"/>
</dbReference>
<dbReference type="PROSITE" id="PS51178">
    <property type="entry name" value="PASTA"/>
    <property type="match status" value="1"/>
</dbReference>
<protein>
    <submittedName>
        <fullName evidence="3">PASTA domain-containing protein</fullName>
    </submittedName>
</protein>
<dbReference type="InterPro" id="IPR005543">
    <property type="entry name" value="PASTA_dom"/>
</dbReference>
<dbReference type="Proteomes" id="UP000266118">
    <property type="component" value="Chromosome"/>
</dbReference>
<evidence type="ECO:0000256" key="1">
    <source>
        <dbReference type="SAM" id="Phobius"/>
    </source>
</evidence>
<keyword evidence="1" id="KW-1133">Transmembrane helix</keyword>
<gene>
    <name evidence="3" type="ORF">D6B99_03490</name>
</gene>
<evidence type="ECO:0000313" key="3">
    <source>
        <dbReference type="EMBL" id="AYD46758.1"/>
    </source>
</evidence>
<sequence length="268" mass="28416">MAKNNSTKSFFLNLFIIILLTIGILVAFFASLGYITKHGESIIVPNVTGQNVDAAMLKVSQMNLKPVVLDSTFYDSLPPLSIVSQTPAAGAKVKDGRIVYFTINQAVAPMIQMPDLTGYSLNSATLLLKSFGLKLGTFTYTASLVKDAVIKQQMGDSDIAAGVQVPKGTIINLVVGDGSGSQMMSVPNILGMQVVEAKEYLSSLNCNIGSITPDIDVTIADSGYIYRQSPSPVASDSLGSGGSQSDAIRMKIGGMIDIWVSKSPHTQQ</sequence>